<accession>A0A2P8CXB1</accession>
<comment type="caution">
    <text evidence="9">The sequence shown here is derived from an EMBL/GenBank/DDBJ whole genome shotgun (WGS) entry which is preliminary data.</text>
</comment>
<dbReference type="InterPro" id="IPR003661">
    <property type="entry name" value="HisK_dim/P_dom"/>
</dbReference>
<dbReference type="PROSITE" id="PS50109">
    <property type="entry name" value="HIS_KIN"/>
    <property type="match status" value="1"/>
</dbReference>
<keyword evidence="7" id="KW-0472">Membrane</keyword>
<keyword evidence="5" id="KW-0418">Kinase</keyword>
<dbReference type="SUPFAM" id="SSF47384">
    <property type="entry name" value="Homodimeric domain of signal transducing histidine kinase"/>
    <property type="match status" value="1"/>
</dbReference>
<dbReference type="InterPro" id="IPR003594">
    <property type="entry name" value="HATPase_dom"/>
</dbReference>
<dbReference type="SUPFAM" id="SSF55874">
    <property type="entry name" value="ATPase domain of HSP90 chaperone/DNA topoisomerase II/histidine kinase"/>
    <property type="match status" value="1"/>
</dbReference>
<keyword evidence="3" id="KW-0597">Phosphoprotein</keyword>
<gene>
    <name evidence="9" type="ORF">B0I18_111162</name>
</gene>
<dbReference type="PANTHER" id="PTHR45453:SF1">
    <property type="entry name" value="PHOSPHATE REGULON SENSOR PROTEIN PHOR"/>
    <property type="match status" value="1"/>
</dbReference>
<dbReference type="GO" id="GO:0005886">
    <property type="term" value="C:plasma membrane"/>
    <property type="evidence" value="ECO:0007669"/>
    <property type="project" value="TreeGrafter"/>
</dbReference>
<keyword evidence="7" id="KW-1133">Transmembrane helix</keyword>
<evidence type="ECO:0000256" key="3">
    <source>
        <dbReference type="ARBA" id="ARBA00022553"/>
    </source>
</evidence>
<dbReference type="SMART" id="SM00387">
    <property type="entry name" value="HATPase_c"/>
    <property type="match status" value="1"/>
</dbReference>
<name>A0A2P8CXB1_9BACT</name>
<dbReference type="PRINTS" id="PR00344">
    <property type="entry name" value="BCTRLSENSOR"/>
</dbReference>
<dbReference type="InterPro" id="IPR050351">
    <property type="entry name" value="BphY/WalK/GraS-like"/>
</dbReference>
<dbReference type="Pfam" id="PF02518">
    <property type="entry name" value="HATPase_c"/>
    <property type="match status" value="1"/>
</dbReference>
<comment type="catalytic activity">
    <reaction evidence="1">
        <text>ATP + protein L-histidine = ADP + protein N-phospho-L-histidine.</text>
        <dbReference type="EC" id="2.7.13.3"/>
    </reaction>
</comment>
<dbReference type="GO" id="GO:0004721">
    <property type="term" value="F:phosphoprotein phosphatase activity"/>
    <property type="evidence" value="ECO:0007669"/>
    <property type="project" value="TreeGrafter"/>
</dbReference>
<evidence type="ECO:0000256" key="1">
    <source>
        <dbReference type="ARBA" id="ARBA00000085"/>
    </source>
</evidence>
<keyword evidence="10" id="KW-1185">Reference proteome</keyword>
<evidence type="ECO:0000256" key="2">
    <source>
        <dbReference type="ARBA" id="ARBA00012438"/>
    </source>
</evidence>
<dbReference type="EMBL" id="PYGD01000011">
    <property type="protein sequence ID" value="PSK89604.1"/>
    <property type="molecule type" value="Genomic_DNA"/>
</dbReference>
<evidence type="ECO:0000259" key="8">
    <source>
        <dbReference type="PROSITE" id="PS50109"/>
    </source>
</evidence>
<dbReference type="Gene3D" id="3.30.565.10">
    <property type="entry name" value="Histidine kinase-like ATPase, C-terminal domain"/>
    <property type="match status" value="1"/>
</dbReference>
<dbReference type="CDD" id="cd00082">
    <property type="entry name" value="HisKA"/>
    <property type="match status" value="1"/>
</dbReference>
<dbReference type="FunFam" id="3.30.565.10:FF:000006">
    <property type="entry name" value="Sensor histidine kinase WalK"/>
    <property type="match status" value="1"/>
</dbReference>
<dbReference type="InterPro" id="IPR004358">
    <property type="entry name" value="Sig_transdc_His_kin-like_C"/>
</dbReference>
<evidence type="ECO:0000313" key="9">
    <source>
        <dbReference type="EMBL" id="PSK89604.1"/>
    </source>
</evidence>
<dbReference type="Gene3D" id="1.10.287.130">
    <property type="match status" value="1"/>
</dbReference>
<organism evidence="9 10">
    <name type="scientific">Taibaiella chishuiensis</name>
    <dbReference type="NCBI Taxonomy" id="1434707"/>
    <lineage>
        <taxon>Bacteria</taxon>
        <taxon>Pseudomonadati</taxon>
        <taxon>Bacteroidota</taxon>
        <taxon>Chitinophagia</taxon>
        <taxon>Chitinophagales</taxon>
        <taxon>Chitinophagaceae</taxon>
        <taxon>Taibaiella</taxon>
    </lineage>
</organism>
<dbReference type="RefSeq" id="WP_106524847.1">
    <property type="nucleotide sequence ID" value="NZ_PYGD01000011.1"/>
</dbReference>
<protein>
    <recommendedName>
        <fullName evidence="2">histidine kinase</fullName>
        <ecNumber evidence="2">2.7.13.3</ecNumber>
    </recommendedName>
</protein>
<evidence type="ECO:0000256" key="7">
    <source>
        <dbReference type="SAM" id="Phobius"/>
    </source>
</evidence>
<feature type="transmembrane region" description="Helical" evidence="7">
    <location>
        <begin position="12"/>
        <end position="32"/>
    </location>
</feature>
<evidence type="ECO:0000256" key="6">
    <source>
        <dbReference type="ARBA" id="ARBA00023012"/>
    </source>
</evidence>
<dbReference type="InterPro" id="IPR005467">
    <property type="entry name" value="His_kinase_dom"/>
</dbReference>
<dbReference type="InterPro" id="IPR036890">
    <property type="entry name" value="HATPase_C_sf"/>
</dbReference>
<dbReference type="EC" id="2.7.13.3" evidence="2"/>
<feature type="domain" description="Histidine kinase" evidence="8">
    <location>
        <begin position="264"/>
        <end position="481"/>
    </location>
</feature>
<dbReference type="OrthoDB" id="9804645at2"/>
<dbReference type="CDD" id="cd00075">
    <property type="entry name" value="HATPase"/>
    <property type="match status" value="1"/>
</dbReference>
<dbReference type="GO" id="GO:0000155">
    <property type="term" value="F:phosphorelay sensor kinase activity"/>
    <property type="evidence" value="ECO:0007669"/>
    <property type="project" value="InterPro"/>
</dbReference>
<reference evidence="9 10" key="1">
    <citation type="submission" date="2018-03" db="EMBL/GenBank/DDBJ databases">
        <title>Genomic Encyclopedia of Type Strains, Phase III (KMG-III): the genomes of soil and plant-associated and newly described type strains.</title>
        <authorList>
            <person name="Whitman W."/>
        </authorList>
    </citation>
    <scope>NUCLEOTIDE SEQUENCE [LARGE SCALE GENOMIC DNA]</scope>
    <source>
        <strain evidence="9 10">CGMCC 1.12700</strain>
    </source>
</reference>
<dbReference type="PANTHER" id="PTHR45453">
    <property type="entry name" value="PHOSPHATE REGULON SENSOR PROTEIN PHOR"/>
    <property type="match status" value="1"/>
</dbReference>
<feature type="transmembrane region" description="Helical" evidence="7">
    <location>
        <begin position="227"/>
        <end position="245"/>
    </location>
</feature>
<keyword evidence="4" id="KW-0808">Transferase</keyword>
<keyword evidence="6" id="KW-0902">Two-component regulatory system</keyword>
<keyword evidence="7" id="KW-0812">Transmembrane</keyword>
<dbReference type="Proteomes" id="UP000240572">
    <property type="component" value="Unassembled WGS sequence"/>
</dbReference>
<evidence type="ECO:0000256" key="4">
    <source>
        <dbReference type="ARBA" id="ARBA00022679"/>
    </source>
</evidence>
<dbReference type="Pfam" id="PF00512">
    <property type="entry name" value="HisKA"/>
    <property type="match status" value="1"/>
</dbReference>
<evidence type="ECO:0000313" key="10">
    <source>
        <dbReference type="Proteomes" id="UP000240572"/>
    </source>
</evidence>
<dbReference type="GO" id="GO:0016036">
    <property type="term" value="P:cellular response to phosphate starvation"/>
    <property type="evidence" value="ECO:0007669"/>
    <property type="project" value="TreeGrafter"/>
</dbReference>
<sequence length="483" mass="54218">MKQRGETRRLKTIGWLMLVSELMLAAFTGSWLRAQYREEEQRLHKDLQLVYVKTRDSIMNAALDREVSAVLRDTTKAGKPSIKLQFHVTDVLSNEMPDTLHRGTPGNIQSITIVKRFSDSLSPLPDNNAAASYPAFKAQVLRSVLSRTLAATDDGLYKNFLATVDSAQFTTAFGEALQRKNSRFGIVHTALQGPDSIFVFETPELNNSFLKVEGYRPFLFKQILPQAAFSLVLLLLSGLTFILAFRNMRRQQRFSQQKDNFISNVSHELKTPVATTKVALEALSNYNALDDPKRAKQYLQMATWEMERLEQLVNSVLNTVQSEQGALQLDKEALDLAGLLTEIRQSINPLIEEQQITFSIQAPENPVIVVADKIHLRGVFYNLVDNALKYGGKMLAINISTYEQHARVSIWDNGEGIPSIYHESIFEKFFRVPKGNKHDVKGHGLGLSYARYVLQAHRGMITLSSSPGEGTVFVVTLPLTDAS</sequence>
<proteinExistence type="predicted"/>
<dbReference type="InterPro" id="IPR036097">
    <property type="entry name" value="HisK_dim/P_sf"/>
</dbReference>
<dbReference type="AlphaFoldDB" id="A0A2P8CXB1"/>
<dbReference type="SMART" id="SM00388">
    <property type="entry name" value="HisKA"/>
    <property type="match status" value="1"/>
</dbReference>
<evidence type="ECO:0000256" key="5">
    <source>
        <dbReference type="ARBA" id="ARBA00022777"/>
    </source>
</evidence>